<dbReference type="EC" id="3.6.1.31" evidence="9"/>
<dbReference type="UniPathway" id="UPA00031">
    <property type="reaction ID" value="UER00007"/>
</dbReference>
<evidence type="ECO:0000256" key="8">
    <source>
        <dbReference type="ARBA" id="ARBA00023102"/>
    </source>
</evidence>
<keyword evidence="4 9" id="KW-0028">Amino-acid biosynthesis</keyword>
<dbReference type="Gene3D" id="1.10.287.1080">
    <property type="entry name" value="MazG-like"/>
    <property type="match status" value="1"/>
</dbReference>
<dbReference type="KEGG" id="hba:Hbal_3139"/>
<evidence type="ECO:0000256" key="3">
    <source>
        <dbReference type="ARBA" id="ARBA00009392"/>
    </source>
</evidence>
<sequence length="117" mass="12588">MAKLTPTDSLYKTLTHLAETIDERANGNTSDQPSYTAKLLSAGPSKCAKKMGEEAIETVLAIASESDQEVADETADLLYHLFVALRSRGISLDSVGESLAKRQGMSGIVEKQNRTNS</sequence>
<dbReference type="STRING" id="582402.Hbal_3139"/>
<comment type="catalytic activity">
    <reaction evidence="1 9">
        <text>1-(5-phospho-beta-D-ribosyl)-ATP + H2O = 1-(5-phospho-beta-D-ribosyl)-5'-AMP + diphosphate + H(+)</text>
        <dbReference type="Rhea" id="RHEA:22828"/>
        <dbReference type="ChEBI" id="CHEBI:15377"/>
        <dbReference type="ChEBI" id="CHEBI:15378"/>
        <dbReference type="ChEBI" id="CHEBI:33019"/>
        <dbReference type="ChEBI" id="CHEBI:59457"/>
        <dbReference type="ChEBI" id="CHEBI:73183"/>
        <dbReference type="EC" id="3.6.1.31"/>
    </reaction>
</comment>
<comment type="similarity">
    <text evidence="3 9">Belongs to the PRA-PH family.</text>
</comment>
<dbReference type="OrthoDB" id="9814738at2"/>
<dbReference type="GO" id="GO:0004636">
    <property type="term" value="F:phosphoribosyl-ATP diphosphatase activity"/>
    <property type="evidence" value="ECO:0007669"/>
    <property type="project" value="UniProtKB-UniRule"/>
</dbReference>
<dbReference type="HOGENOM" id="CLU_123337_1_1_5"/>
<dbReference type="PANTHER" id="PTHR42945">
    <property type="entry name" value="HISTIDINE BIOSYNTHESIS BIFUNCTIONAL PROTEIN"/>
    <property type="match status" value="1"/>
</dbReference>
<dbReference type="Proteomes" id="UP000002745">
    <property type="component" value="Chromosome"/>
</dbReference>
<evidence type="ECO:0000313" key="10">
    <source>
        <dbReference type="EMBL" id="ACT60806.1"/>
    </source>
</evidence>
<dbReference type="GO" id="GO:0005737">
    <property type="term" value="C:cytoplasm"/>
    <property type="evidence" value="ECO:0007669"/>
    <property type="project" value="UniProtKB-SubCell"/>
</dbReference>
<name>C6XIJ9_HIRBI</name>
<dbReference type="GO" id="GO:0005524">
    <property type="term" value="F:ATP binding"/>
    <property type="evidence" value="ECO:0007669"/>
    <property type="project" value="UniProtKB-KW"/>
</dbReference>
<proteinExistence type="inferred from homology"/>
<accession>C6XIJ9</accession>
<dbReference type="RefSeq" id="WP_015828956.1">
    <property type="nucleotide sequence ID" value="NC_012982.1"/>
</dbReference>
<dbReference type="AlphaFoldDB" id="C6XIJ9"/>
<evidence type="ECO:0000313" key="11">
    <source>
        <dbReference type="Proteomes" id="UP000002745"/>
    </source>
</evidence>
<evidence type="ECO:0000256" key="9">
    <source>
        <dbReference type="HAMAP-Rule" id="MF_01020"/>
    </source>
</evidence>
<dbReference type="Pfam" id="PF01503">
    <property type="entry name" value="PRA-PH"/>
    <property type="match status" value="1"/>
</dbReference>
<keyword evidence="6 9" id="KW-0378">Hydrolase</keyword>
<keyword evidence="7 9" id="KW-0067">ATP-binding</keyword>
<gene>
    <name evidence="9" type="primary">hisE</name>
    <name evidence="10" type="ordered locus">Hbal_3139</name>
</gene>
<keyword evidence="8 9" id="KW-0368">Histidine biosynthesis</keyword>
<evidence type="ECO:0000256" key="5">
    <source>
        <dbReference type="ARBA" id="ARBA00022741"/>
    </source>
</evidence>
<protein>
    <recommendedName>
        <fullName evidence="9">Phosphoribosyl-ATP pyrophosphatase</fullName>
        <shortName evidence="9">PRA-PH</shortName>
        <ecNumber evidence="9">3.6.1.31</ecNumber>
    </recommendedName>
</protein>
<evidence type="ECO:0000256" key="4">
    <source>
        <dbReference type="ARBA" id="ARBA00022605"/>
    </source>
</evidence>
<dbReference type="EMBL" id="CP001678">
    <property type="protein sequence ID" value="ACT60806.1"/>
    <property type="molecule type" value="Genomic_DNA"/>
</dbReference>
<reference evidence="11" key="1">
    <citation type="journal article" date="2011" name="J. Bacteriol.">
        <title>Genome sequences of eight morphologically diverse alphaproteobacteria.</title>
        <authorList>
            <consortium name="US DOE Joint Genome Institute"/>
            <person name="Brown P.J."/>
            <person name="Kysela D.T."/>
            <person name="Buechlein A."/>
            <person name="Hemmerich C."/>
            <person name="Brun Y.V."/>
        </authorList>
    </citation>
    <scope>NUCLEOTIDE SEQUENCE [LARGE SCALE GENOMIC DNA]</scope>
    <source>
        <strain evidence="11">ATCC 49814 / DSM 5838 / IFAM 1418</strain>
    </source>
</reference>
<comment type="subcellular location">
    <subcellularLocation>
        <location evidence="9">Cytoplasm</location>
    </subcellularLocation>
</comment>
<evidence type="ECO:0000256" key="1">
    <source>
        <dbReference type="ARBA" id="ARBA00001460"/>
    </source>
</evidence>
<evidence type="ECO:0000256" key="7">
    <source>
        <dbReference type="ARBA" id="ARBA00022840"/>
    </source>
</evidence>
<keyword evidence="9" id="KW-0963">Cytoplasm</keyword>
<dbReference type="CDD" id="cd11534">
    <property type="entry name" value="NTP-PPase_HisIE_like"/>
    <property type="match status" value="1"/>
</dbReference>
<dbReference type="GO" id="GO:0000105">
    <property type="term" value="P:L-histidine biosynthetic process"/>
    <property type="evidence" value="ECO:0007669"/>
    <property type="project" value="UniProtKB-UniRule"/>
</dbReference>
<evidence type="ECO:0000256" key="6">
    <source>
        <dbReference type="ARBA" id="ARBA00022801"/>
    </source>
</evidence>
<keyword evidence="5 9" id="KW-0547">Nucleotide-binding</keyword>
<dbReference type="HAMAP" id="MF_01020">
    <property type="entry name" value="HisE"/>
    <property type="match status" value="1"/>
</dbReference>
<dbReference type="eggNOG" id="COG0140">
    <property type="taxonomic scope" value="Bacteria"/>
</dbReference>
<dbReference type="NCBIfam" id="TIGR03188">
    <property type="entry name" value="histidine_hisI"/>
    <property type="match status" value="1"/>
</dbReference>
<evidence type="ECO:0000256" key="2">
    <source>
        <dbReference type="ARBA" id="ARBA00005204"/>
    </source>
</evidence>
<organism evidence="10 11">
    <name type="scientific">Hirschia baltica (strain ATCC 49814 / DSM 5838 / IFAM 1418)</name>
    <dbReference type="NCBI Taxonomy" id="582402"/>
    <lineage>
        <taxon>Bacteria</taxon>
        <taxon>Pseudomonadati</taxon>
        <taxon>Pseudomonadota</taxon>
        <taxon>Alphaproteobacteria</taxon>
        <taxon>Hyphomonadales</taxon>
        <taxon>Hyphomonadaceae</taxon>
        <taxon>Hirschia</taxon>
    </lineage>
</organism>
<dbReference type="SUPFAM" id="SSF101386">
    <property type="entry name" value="all-alpha NTP pyrophosphatases"/>
    <property type="match status" value="1"/>
</dbReference>
<dbReference type="InterPro" id="IPR008179">
    <property type="entry name" value="HisE"/>
</dbReference>
<dbReference type="InterPro" id="IPR021130">
    <property type="entry name" value="PRib-ATP_PPHydrolase-like"/>
</dbReference>
<comment type="pathway">
    <text evidence="2 9">Amino-acid biosynthesis; L-histidine biosynthesis; L-histidine from 5-phospho-alpha-D-ribose 1-diphosphate: step 2/9.</text>
</comment>
<keyword evidence="11" id="KW-1185">Reference proteome</keyword>
<dbReference type="PANTHER" id="PTHR42945:SF1">
    <property type="entry name" value="HISTIDINE BIOSYNTHESIS BIFUNCTIONAL PROTEIN HIS7"/>
    <property type="match status" value="1"/>
</dbReference>